<protein>
    <submittedName>
        <fullName evidence="2">Uncharacterized protein</fullName>
    </submittedName>
</protein>
<keyword evidence="3" id="KW-1185">Reference proteome</keyword>
<dbReference type="OrthoDB" id="1969748at2"/>
<gene>
    <name evidence="2" type="ORF">DQQ01_14495</name>
</gene>
<evidence type="ECO:0000313" key="3">
    <source>
        <dbReference type="Proteomes" id="UP000250003"/>
    </source>
</evidence>
<accession>A0A2Z4UDT5</accession>
<evidence type="ECO:0000313" key="2">
    <source>
        <dbReference type="EMBL" id="AWY99128.1"/>
    </source>
</evidence>
<name>A0A2Z4UDT5_9FIRM</name>
<organism evidence="2 3">
    <name type="scientific">Blautia argi</name>
    <dbReference type="NCBI Taxonomy" id="1912897"/>
    <lineage>
        <taxon>Bacteria</taxon>
        <taxon>Bacillati</taxon>
        <taxon>Bacillota</taxon>
        <taxon>Clostridia</taxon>
        <taxon>Lachnospirales</taxon>
        <taxon>Lachnospiraceae</taxon>
        <taxon>Blautia</taxon>
    </lineage>
</organism>
<feature type="compositionally biased region" description="Basic and acidic residues" evidence="1">
    <location>
        <begin position="211"/>
        <end position="227"/>
    </location>
</feature>
<feature type="region of interest" description="Disordered" evidence="1">
    <location>
        <begin position="211"/>
        <end position="230"/>
    </location>
</feature>
<evidence type="ECO:0000256" key="1">
    <source>
        <dbReference type="SAM" id="MobiDB-lite"/>
    </source>
</evidence>
<dbReference type="EMBL" id="CP030280">
    <property type="protein sequence ID" value="AWY99128.1"/>
    <property type="molecule type" value="Genomic_DNA"/>
</dbReference>
<sequence length="404" mass="46546">MRKKFVFLAAVLLCLGGCQSEEKQPPQAEEAVPLTQETEEDLLEYDTELPEQLSDFQFAIDEEVYTLPDSIEAWKKQGWELEGENKEELLEADSFVEGKRLIRGEDSLDAVLVNLEGESKSMDTCSVGGIVLDYQEEGRLYELPGEIYLGRTKLSQVEEQYGTPTDEYEEKEDIYLTYEYGIYKKAELVFHMEDETLYRVSLHNYRELPEEEAEVSREEPQEVRDYQAPEDFSENPRDYVVSYDNQWYQIPAPVSEFEKNGWKIQKDGSDVYVKPGRHGYVTLEKDGHILYAVVKNYSEQTLDVKYAFLTGLSGDFDVTKVPIAVGNNITLGMSEEEMKIRLGGNAFEEEEEEQGTSYYLYSDETKKNFIRIFVDKDLKLIREIQVSNSPKTLISEEKKVSADS</sequence>
<reference evidence="3" key="1">
    <citation type="submission" date="2018-06" db="EMBL/GenBank/DDBJ databases">
        <title>Description of Blautia argi sp. nov., a new anaerobic isolated from dog feces.</title>
        <authorList>
            <person name="Chang Y.-H."/>
            <person name="Paek J."/>
            <person name="Shin Y."/>
        </authorList>
    </citation>
    <scope>NUCLEOTIDE SEQUENCE [LARGE SCALE GENOMIC DNA]</scope>
    <source>
        <strain evidence="3">KCTC 15426</strain>
    </source>
</reference>
<dbReference type="AlphaFoldDB" id="A0A2Z4UDT5"/>
<dbReference type="KEGG" id="blau:DQQ01_14495"/>
<proteinExistence type="predicted"/>
<dbReference type="RefSeq" id="WP_111920573.1">
    <property type="nucleotide sequence ID" value="NZ_CAUWHR010000011.1"/>
</dbReference>
<dbReference type="Proteomes" id="UP000250003">
    <property type="component" value="Chromosome"/>
</dbReference>